<comment type="catalytic activity">
    <reaction evidence="1">
        <text>ATP + protein L-histidine = ADP + protein N-phospho-L-histidine.</text>
        <dbReference type="EC" id="2.7.13.3"/>
    </reaction>
</comment>
<dbReference type="InterPro" id="IPR003661">
    <property type="entry name" value="HisK_dim/P_dom"/>
</dbReference>
<proteinExistence type="predicted"/>
<dbReference type="GO" id="GO:0005524">
    <property type="term" value="F:ATP binding"/>
    <property type="evidence" value="ECO:0007669"/>
    <property type="project" value="UniProtKB-KW"/>
</dbReference>
<organism evidence="14">
    <name type="scientific">Symploca sp. SIO1C4</name>
    <dbReference type="NCBI Taxonomy" id="2607765"/>
    <lineage>
        <taxon>Bacteria</taxon>
        <taxon>Bacillati</taxon>
        <taxon>Cyanobacteriota</taxon>
        <taxon>Cyanophyceae</taxon>
        <taxon>Coleofasciculales</taxon>
        <taxon>Coleofasciculaceae</taxon>
        <taxon>Symploca</taxon>
    </lineage>
</organism>
<evidence type="ECO:0000256" key="12">
    <source>
        <dbReference type="SAM" id="Phobius"/>
    </source>
</evidence>
<accession>A0A6B3NIF9</accession>
<reference evidence="14" key="1">
    <citation type="submission" date="2019-11" db="EMBL/GenBank/DDBJ databases">
        <title>Genomic insights into an expanded diversity of filamentous marine cyanobacteria reveals the extraordinary biosynthetic potential of Moorea and Okeania.</title>
        <authorList>
            <person name="Ferreira Leao T."/>
            <person name="Wang M."/>
            <person name="Moss N."/>
            <person name="Da Silva R."/>
            <person name="Sanders J."/>
            <person name="Nurk S."/>
            <person name="Gurevich A."/>
            <person name="Humphrey G."/>
            <person name="Reher R."/>
            <person name="Zhu Q."/>
            <person name="Belda-Ferre P."/>
            <person name="Glukhov E."/>
            <person name="Rex R."/>
            <person name="Dorrestein P.C."/>
            <person name="Knight R."/>
            <person name="Pevzner P."/>
            <person name="Gerwick W.H."/>
            <person name="Gerwick L."/>
        </authorList>
    </citation>
    <scope>NUCLEOTIDE SEQUENCE</scope>
    <source>
        <strain evidence="14">SIO1C4</strain>
    </source>
</reference>
<evidence type="ECO:0000313" key="14">
    <source>
        <dbReference type="EMBL" id="NER30665.1"/>
    </source>
</evidence>
<evidence type="ECO:0000256" key="8">
    <source>
        <dbReference type="ARBA" id="ARBA00022777"/>
    </source>
</evidence>
<feature type="transmembrane region" description="Helical" evidence="12">
    <location>
        <begin position="152"/>
        <end position="170"/>
    </location>
</feature>
<comment type="subcellular location">
    <subcellularLocation>
        <location evidence="2">Cell membrane</location>
    </subcellularLocation>
</comment>
<dbReference type="Gene3D" id="1.10.287.130">
    <property type="match status" value="1"/>
</dbReference>
<evidence type="ECO:0000256" key="6">
    <source>
        <dbReference type="ARBA" id="ARBA00022679"/>
    </source>
</evidence>
<dbReference type="Gene3D" id="3.30.565.10">
    <property type="entry name" value="Histidine kinase-like ATPase, C-terminal domain"/>
    <property type="match status" value="1"/>
</dbReference>
<dbReference type="PROSITE" id="PS50109">
    <property type="entry name" value="HIS_KIN"/>
    <property type="match status" value="1"/>
</dbReference>
<dbReference type="AlphaFoldDB" id="A0A6B3NIF9"/>
<dbReference type="Pfam" id="PF00512">
    <property type="entry name" value="HisKA"/>
    <property type="match status" value="1"/>
</dbReference>
<keyword evidence="10" id="KW-0902">Two-component regulatory system</keyword>
<dbReference type="GO" id="GO:0000155">
    <property type="term" value="F:phosphorelay sensor kinase activity"/>
    <property type="evidence" value="ECO:0007669"/>
    <property type="project" value="InterPro"/>
</dbReference>
<dbReference type="SUPFAM" id="SSF47384">
    <property type="entry name" value="Homodimeric domain of signal transducing histidine kinase"/>
    <property type="match status" value="1"/>
</dbReference>
<feature type="domain" description="Histidine kinase" evidence="13">
    <location>
        <begin position="191"/>
        <end position="407"/>
    </location>
</feature>
<dbReference type="PANTHER" id="PTHR43711">
    <property type="entry name" value="TWO-COMPONENT HISTIDINE KINASE"/>
    <property type="match status" value="1"/>
</dbReference>
<dbReference type="SUPFAM" id="SSF55874">
    <property type="entry name" value="ATPase domain of HSP90 chaperone/DNA topoisomerase II/histidine kinase"/>
    <property type="match status" value="1"/>
</dbReference>
<dbReference type="InterPro" id="IPR004358">
    <property type="entry name" value="Sig_transdc_His_kin-like_C"/>
</dbReference>
<keyword evidence="12" id="KW-0812">Transmembrane</keyword>
<dbReference type="InterPro" id="IPR036097">
    <property type="entry name" value="HisK_dim/P_sf"/>
</dbReference>
<comment type="caution">
    <text evidence="14">The sequence shown here is derived from an EMBL/GenBank/DDBJ whole genome shotgun (WGS) entry which is preliminary data.</text>
</comment>
<dbReference type="SMART" id="SM00387">
    <property type="entry name" value="HATPase_c"/>
    <property type="match status" value="1"/>
</dbReference>
<dbReference type="InterPro" id="IPR003594">
    <property type="entry name" value="HATPase_dom"/>
</dbReference>
<gene>
    <name evidence="14" type="ORF">F6J89_24375</name>
</gene>
<name>A0A6B3NIF9_9CYAN</name>
<evidence type="ECO:0000256" key="1">
    <source>
        <dbReference type="ARBA" id="ARBA00000085"/>
    </source>
</evidence>
<dbReference type="SMART" id="SM00388">
    <property type="entry name" value="HisKA"/>
    <property type="match status" value="1"/>
</dbReference>
<evidence type="ECO:0000256" key="2">
    <source>
        <dbReference type="ARBA" id="ARBA00004236"/>
    </source>
</evidence>
<evidence type="ECO:0000256" key="5">
    <source>
        <dbReference type="ARBA" id="ARBA00022553"/>
    </source>
</evidence>
<keyword evidence="12" id="KW-1133">Transmembrane helix</keyword>
<dbReference type="CDD" id="cd00075">
    <property type="entry name" value="HATPase"/>
    <property type="match status" value="1"/>
</dbReference>
<keyword evidence="7" id="KW-0547">Nucleotide-binding</keyword>
<keyword evidence="6" id="KW-0808">Transferase</keyword>
<dbReference type="InterPro" id="IPR036890">
    <property type="entry name" value="HATPase_C_sf"/>
</dbReference>
<evidence type="ECO:0000256" key="4">
    <source>
        <dbReference type="ARBA" id="ARBA00022475"/>
    </source>
</evidence>
<dbReference type="PRINTS" id="PR00344">
    <property type="entry name" value="BCTRLSENSOR"/>
</dbReference>
<sequence>MFDKIRYQLLFSYLAVLMLILGLFAINVRIIFVNVLDRQLKDRLKTLAQAAALDLELDGGEIEVDKEPLVSPNQAIQWFDTQGNLIDQQGEYVVNLPFNPKHEIQTQLTPYPARSLTSPVVEYDKKIFIGYTRVSESTVELNNTLQSLDMRLGVGVVVALALSAVGGIWLTRQAMKPIEQSFQRLQRFTSDASHELRSPLMAIKTNAAVALKYPDGIRDLDAEKFLAIKSASTQLTALTENLLMLARSDRGLLPQPEVIDLSTLLEELVRLYQPRFEEKEIDFKAQLQEELLIFGDQIQLTRLFTNLIDNALRYTLTGGTVEVRNESKGDRLSASVQDTGMGIAPEHIEHIFDRFWQVDRGRSYQLGGFGLGLALAQGIAQNHGGEITVTSELGRGSCFIVSLPAYQS</sequence>
<evidence type="ECO:0000256" key="9">
    <source>
        <dbReference type="ARBA" id="ARBA00022840"/>
    </source>
</evidence>
<keyword evidence="4" id="KW-1003">Cell membrane</keyword>
<dbReference type="InterPro" id="IPR005467">
    <property type="entry name" value="His_kinase_dom"/>
</dbReference>
<evidence type="ECO:0000256" key="11">
    <source>
        <dbReference type="ARBA" id="ARBA00023136"/>
    </source>
</evidence>
<dbReference type="Pfam" id="PF02518">
    <property type="entry name" value="HATPase_c"/>
    <property type="match status" value="1"/>
</dbReference>
<evidence type="ECO:0000256" key="10">
    <source>
        <dbReference type="ARBA" id="ARBA00023012"/>
    </source>
</evidence>
<feature type="transmembrane region" description="Helical" evidence="12">
    <location>
        <begin position="12"/>
        <end position="36"/>
    </location>
</feature>
<evidence type="ECO:0000256" key="3">
    <source>
        <dbReference type="ARBA" id="ARBA00012438"/>
    </source>
</evidence>
<dbReference type="FunFam" id="3.30.565.10:FF:000023">
    <property type="entry name" value="PAS domain-containing sensor histidine kinase"/>
    <property type="match status" value="1"/>
</dbReference>
<dbReference type="InterPro" id="IPR050736">
    <property type="entry name" value="Sensor_HK_Regulatory"/>
</dbReference>
<evidence type="ECO:0000259" key="13">
    <source>
        <dbReference type="PROSITE" id="PS50109"/>
    </source>
</evidence>
<dbReference type="PANTHER" id="PTHR43711:SF1">
    <property type="entry name" value="HISTIDINE KINASE 1"/>
    <property type="match status" value="1"/>
</dbReference>
<dbReference type="EMBL" id="JAAHFQ010000615">
    <property type="protein sequence ID" value="NER30665.1"/>
    <property type="molecule type" value="Genomic_DNA"/>
</dbReference>
<dbReference type="EC" id="2.7.13.3" evidence="3"/>
<dbReference type="CDD" id="cd00082">
    <property type="entry name" value="HisKA"/>
    <property type="match status" value="1"/>
</dbReference>
<protein>
    <recommendedName>
        <fullName evidence="3">histidine kinase</fullName>
        <ecNumber evidence="3">2.7.13.3</ecNumber>
    </recommendedName>
</protein>
<keyword evidence="5" id="KW-0597">Phosphoprotein</keyword>
<keyword evidence="9" id="KW-0067">ATP-binding</keyword>
<keyword evidence="8 14" id="KW-0418">Kinase</keyword>
<dbReference type="GO" id="GO:0005886">
    <property type="term" value="C:plasma membrane"/>
    <property type="evidence" value="ECO:0007669"/>
    <property type="project" value="UniProtKB-SubCell"/>
</dbReference>
<evidence type="ECO:0000256" key="7">
    <source>
        <dbReference type="ARBA" id="ARBA00022741"/>
    </source>
</evidence>
<keyword evidence="11 12" id="KW-0472">Membrane</keyword>